<feature type="domain" description="TATA-binding protein interacting (TIP20)" evidence="5">
    <location>
        <begin position="1127"/>
        <end position="1301"/>
    </location>
</feature>
<dbReference type="SUPFAM" id="SSF48371">
    <property type="entry name" value="ARM repeat"/>
    <property type="match status" value="1"/>
</dbReference>
<reference evidence="6 7" key="1">
    <citation type="submission" date="2021-01" db="EMBL/GenBank/DDBJ databases">
        <title>Cercospora kikuchii MAFF 305040 whole genome shotgun sequence.</title>
        <authorList>
            <person name="Kashiwa T."/>
            <person name="Suzuki T."/>
        </authorList>
    </citation>
    <scope>NUCLEOTIDE SEQUENCE [LARGE SCALE GENOMIC DNA]</scope>
    <source>
        <strain evidence="6 7">MAFF 305040</strain>
    </source>
</reference>
<proteinExistence type="inferred from homology"/>
<dbReference type="PANTHER" id="PTHR12696">
    <property type="entry name" value="TIP120"/>
    <property type="match status" value="1"/>
</dbReference>
<name>A0A9P3FGX9_9PEZI</name>
<dbReference type="GO" id="GO:0010265">
    <property type="term" value="P:SCF complex assembly"/>
    <property type="evidence" value="ECO:0007669"/>
    <property type="project" value="InterPro"/>
</dbReference>
<dbReference type="InterPro" id="IPR039852">
    <property type="entry name" value="CAND1/CAND2"/>
</dbReference>
<dbReference type="Proteomes" id="UP000825890">
    <property type="component" value="Unassembled WGS sequence"/>
</dbReference>
<comment type="caution">
    <text evidence="6">The sequence shown here is derived from an EMBL/GenBank/DDBJ whole genome shotgun (WGS) entry which is preliminary data.</text>
</comment>
<protein>
    <recommendedName>
        <fullName evidence="5">TATA-binding protein interacting (TIP20) domain-containing protein</fullName>
    </recommendedName>
</protein>
<comment type="similarity">
    <text evidence="1">Belongs to the CAND family.</text>
</comment>
<keyword evidence="7" id="KW-1185">Reference proteome</keyword>
<dbReference type="InterPro" id="IPR013932">
    <property type="entry name" value="TATA-bd_TIP120"/>
</dbReference>
<feature type="compositionally biased region" description="Acidic residues" evidence="4">
    <location>
        <begin position="366"/>
        <end position="400"/>
    </location>
</feature>
<evidence type="ECO:0000313" key="7">
    <source>
        <dbReference type="Proteomes" id="UP000825890"/>
    </source>
</evidence>
<feature type="region of interest" description="Disordered" evidence="4">
    <location>
        <begin position="365"/>
        <end position="401"/>
    </location>
</feature>
<evidence type="ECO:0000256" key="1">
    <source>
        <dbReference type="ARBA" id="ARBA00007657"/>
    </source>
</evidence>
<evidence type="ECO:0000259" key="5">
    <source>
        <dbReference type="Pfam" id="PF08623"/>
    </source>
</evidence>
<keyword evidence="2" id="KW-0677">Repeat</keyword>
<sequence length="1328" mass="144091">MASNTVPQNPTSHNVASLLHKLHDADSDIRYMTLNDLNQMFTIGHATFLQHDYTTCAKVVEGLLHTLNDSNGEVQNMAVKVLGPFVNKAPEAILCPTIEKVSNIRTDNTIDNSIPATAVRQIVISLPHPAPGVTRNQKVVDAYNAVSRALIPRLVGRVIIPLPKPGPPPPKGMLQEDLETGNDSNSLDLLQAVAVNFGPMLQISEVEALEQITMSILESERCGTVMKKKAVQALSALAPYFDDRLLSNQVSYSIEQMRQPHLTSQQRKLYITVFGSLARSIPQKFGPYLKTLSPFALAPLSQDELEQQQEAEAEADGERDVQMEEVREAALSSIAAFLECCPLDMKSYAADVADAATRFLKYEPNVLDDDDEDMEEEQEEDDEFADEDFEEETGFEDEDDVSWKVRRDSAKTLRALVGMLDAKDPAIFGQIAPALISRFKEREESVRNEVVNTLAFLITKTGTSKTLHTTEVNVLAPSRKRRRGFSDSLGSDLQAQQALMNGHASPSTPPPADGPAQGLVKINPEIVKGAAKLFKTSTPATKQALISLLKDMVIAQHGGLSDSADLVIDPVVEVINGAASTGSNVAANAVRVEALALLRAIAETHSSEVIQPHLDKIVPSIVKTAKDRFAKVSGEAFSTIEVYIKALTPPRSTSDNNAPVLAKLFNVISERISAQETDTEVRQKAVHALGLLIGRTSGAAASNFVSQEDRFAGQQLIVERMKNELTRLSSVRAVDTIAVLAQTPKDFKPGFVNAVARELGAQLRKSSRSLRGASLSALRMLAVNQASRESMDDTVIAQLVEMLVPLLESGDLHMMGPALIVLASFAKDKPHTVATDPVIAGICSIVRSPLSGSALDALITCVESIGKAGAGQRLMASLLNIAPAGDTDVTGQVIGTLLVAGGDSVGVQLESFVHELQTQTDEAKRCLALSVLGEAGLRQGTQFPLNPDSFTPYFADESEKVKLAAAVALGRAGAGDVKTYLPKILNGMAQGRQYLLLHSVKELLQHSTAEDDIRPYTKNLWENIINSGQAEDNKVVGAECVGRLAIIDPAAYLPQLHTFLQNPNPAVRGMVIAALRYVFSDTEDSYNAHLQVTIIPLLSTMLRDSDLDNQRLSLATFNSALYNKPDLVLPHLGELLPYAMQATVIRPELIREVQMGPFKHKIDDGLEMRKSAYETLYALLDSPASRERIDMSAYYDRIVAGVGDDHDIKILCCLVLTKLLTIAPHESGRRLESLAQQFRTVLTFKPKDTAVKQELEKLAEEQKAVVKVSVYFNKAFGVDTTGDAAVGGTNRAWKDYFDYVKKDHHAATKAAEDEIRQTGGGAGGLAAA</sequence>
<dbReference type="InterPro" id="IPR016024">
    <property type="entry name" value="ARM-type_fold"/>
</dbReference>
<dbReference type="RefSeq" id="XP_044661453.1">
    <property type="nucleotide sequence ID" value="XM_044805518.1"/>
</dbReference>
<dbReference type="Gene3D" id="1.25.10.10">
    <property type="entry name" value="Leucine-rich Repeat Variant"/>
    <property type="match status" value="1"/>
</dbReference>
<dbReference type="EMBL" id="BOLY01000006">
    <property type="protein sequence ID" value="GIZ46966.1"/>
    <property type="molecule type" value="Genomic_DNA"/>
</dbReference>
<organism evidence="6 7">
    <name type="scientific">Cercospora kikuchii</name>
    <dbReference type="NCBI Taxonomy" id="84275"/>
    <lineage>
        <taxon>Eukaryota</taxon>
        <taxon>Fungi</taxon>
        <taxon>Dikarya</taxon>
        <taxon>Ascomycota</taxon>
        <taxon>Pezizomycotina</taxon>
        <taxon>Dothideomycetes</taxon>
        <taxon>Dothideomycetidae</taxon>
        <taxon>Mycosphaerellales</taxon>
        <taxon>Mycosphaerellaceae</taxon>
        <taxon>Cercospora</taxon>
    </lineage>
</organism>
<dbReference type="Pfam" id="PF25782">
    <property type="entry name" value="TPR_CAND1"/>
    <property type="match status" value="1"/>
</dbReference>
<accession>A0A9P3FGX9</accession>
<evidence type="ECO:0000256" key="3">
    <source>
        <dbReference type="ARBA" id="ARBA00022786"/>
    </source>
</evidence>
<dbReference type="GeneID" id="68295643"/>
<dbReference type="InterPro" id="IPR011989">
    <property type="entry name" value="ARM-like"/>
</dbReference>
<dbReference type="OrthoDB" id="6260732at2759"/>
<evidence type="ECO:0000256" key="4">
    <source>
        <dbReference type="SAM" id="MobiDB-lite"/>
    </source>
</evidence>
<gene>
    <name evidence="6" type="ORF">CKM354_001006800</name>
</gene>
<evidence type="ECO:0000256" key="2">
    <source>
        <dbReference type="ARBA" id="ARBA00022737"/>
    </source>
</evidence>
<evidence type="ECO:0000313" key="6">
    <source>
        <dbReference type="EMBL" id="GIZ46966.1"/>
    </source>
</evidence>
<keyword evidence="3" id="KW-0833">Ubl conjugation pathway</keyword>
<dbReference type="Pfam" id="PF08623">
    <property type="entry name" value="TIP120"/>
    <property type="match status" value="1"/>
</dbReference>